<dbReference type="InterPro" id="IPR007644">
    <property type="entry name" value="RNA_pol_bsu_protrusion"/>
</dbReference>
<dbReference type="SUPFAM" id="SSF64484">
    <property type="entry name" value="beta and beta-prime subunits of DNA dependent RNA-polymerase"/>
    <property type="match status" value="1"/>
</dbReference>
<dbReference type="Proteomes" id="UP000015102">
    <property type="component" value="Unassembled WGS sequence"/>
</dbReference>
<evidence type="ECO:0000256" key="2">
    <source>
        <dbReference type="ARBA" id="ARBA00022478"/>
    </source>
</evidence>
<dbReference type="EMBL" id="CAQQ02373073">
    <property type="status" value="NOT_ANNOTATED_CDS"/>
    <property type="molecule type" value="Genomic_DNA"/>
</dbReference>
<evidence type="ECO:0000259" key="6">
    <source>
        <dbReference type="Pfam" id="PF04563"/>
    </source>
</evidence>
<organism evidence="7 8">
    <name type="scientific">Megaselia scalaris</name>
    <name type="common">Humpbacked fly</name>
    <name type="synonym">Phora scalaris</name>
    <dbReference type="NCBI Taxonomy" id="36166"/>
    <lineage>
        <taxon>Eukaryota</taxon>
        <taxon>Metazoa</taxon>
        <taxon>Ecdysozoa</taxon>
        <taxon>Arthropoda</taxon>
        <taxon>Hexapoda</taxon>
        <taxon>Insecta</taxon>
        <taxon>Pterygota</taxon>
        <taxon>Neoptera</taxon>
        <taxon>Endopterygota</taxon>
        <taxon>Diptera</taxon>
        <taxon>Brachycera</taxon>
        <taxon>Muscomorpha</taxon>
        <taxon>Platypezoidea</taxon>
        <taxon>Phoridae</taxon>
        <taxon>Megaseliini</taxon>
        <taxon>Megaselia</taxon>
    </lineage>
</organism>
<evidence type="ECO:0000256" key="1">
    <source>
        <dbReference type="ARBA" id="ARBA00012418"/>
    </source>
</evidence>
<keyword evidence="2" id="KW-0240">DNA-directed RNA polymerase</keyword>
<evidence type="ECO:0000313" key="8">
    <source>
        <dbReference type="Proteomes" id="UP000015102"/>
    </source>
</evidence>
<dbReference type="EC" id="2.7.7.6" evidence="1"/>
<dbReference type="Gene3D" id="3.90.1100.10">
    <property type="match status" value="1"/>
</dbReference>
<proteinExistence type="predicted"/>
<keyword evidence="4" id="KW-0548">Nucleotidyltransferase</keyword>
<dbReference type="GO" id="GO:0006351">
    <property type="term" value="P:DNA-templated transcription"/>
    <property type="evidence" value="ECO:0007669"/>
    <property type="project" value="InterPro"/>
</dbReference>
<dbReference type="Pfam" id="PF04563">
    <property type="entry name" value="RNA_pol_Rpb2_1"/>
    <property type="match status" value="1"/>
</dbReference>
<dbReference type="GO" id="GO:0003677">
    <property type="term" value="F:DNA binding"/>
    <property type="evidence" value="ECO:0007669"/>
    <property type="project" value="InterPro"/>
</dbReference>
<reference evidence="8" key="1">
    <citation type="submission" date="2013-02" db="EMBL/GenBank/DDBJ databases">
        <authorList>
            <person name="Hughes D."/>
        </authorList>
    </citation>
    <scope>NUCLEOTIDE SEQUENCE</scope>
    <source>
        <strain>Durham</strain>
        <strain evidence="8">NC isolate 2 -- Noor lab</strain>
    </source>
</reference>
<dbReference type="GO" id="GO:0003899">
    <property type="term" value="F:DNA-directed RNA polymerase activity"/>
    <property type="evidence" value="ECO:0007669"/>
    <property type="project" value="UniProtKB-EC"/>
</dbReference>
<dbReference type="EnsemblMetazoa" id="MESCA009265-RA">
    <property type="protein sequence ID" value="MESCA009265-PA"/>
    <property type="gene ID" value="MESCA009265"/>
</dbReference>
<accession>T1GZG5</accession>
<sequence length="89" mass="10398">EQFPDWQGERKDWSKPVKLLEDKWKLVPAFLEIKGLVKQHIDSFNHFVNVDIKKIVQANKLVLSDADPLFYLKYLDVRVGKPESKMAST</sequence>
<name>T1GZG5_MEGSC</name>
<keyword evidence="3" id="KW-0808">Transferase</keyword>
<evidence type="ECO:0000256" key="4">
    <source>
        <dbReference type="ARBA" id="ARBA00022695"/>
    </source>
</evidence>
<evidence type="ECO:0000313" key="7">
    <source>
        <dbReference type="EnsemblMetazoa" id="MESCA009265-PA"/>
    </source>
</evidence>
<keyword evidence="5" id="KW-0804">Transcription</keyword>
<keyword evidence="8" id="KW-1185">Reference proteome</keyword>
<feature type="domain" description="RNA polymerase beta subunit protrusion" evidence="6">
    <location>
        <begin position="35"/>
        <end position="86"/>
    </location>
</feature>
<evidence type="ECO:0000256" key="5">
    <source>
        <dbReference type="ARBA" id="ARBA00023163"/>
    </source>
</evidence>
<reference evidence="7" key="2">
    <citation type="submission" date="2015-06" db="UniProtKB">
        <authorList>
            <consortium name="EnsemblMetazoa"/>
        </authorList>
    </citation>
    <scope>IDENTIFICATION</scope>
</reference>
<dbReference type="AlphaFoldDB" id="T1GZG5"/>
<evidence type="ECO:0000256" key="3">
    <source>
        <dbReference type="ARBA" id="ARBA00022679"/>
    </source>
</evidence>
<dbReference type="GO" id="GO:0000428">
    <property type="term" value="C:DNA-directed RNA polymerase complex"/>
    <property type="evidence" value="ECO:0007669"/>
    <property type="project" value="UniProtKB-KW"/>
</dbReference>
<dbReference type="STRING" id="36166.T1GZG5"/>
<dbReference type="HOGENOM" id="CLU_2461100_0_0_1"/>
<protein>
    <recommendedName>
        <fullName evidence="1">DNA-directed RNA polymerase</fullName>
        <ecNumber evidence="1">2.7.7.6</ecNumber>
    </recommendedName>
</protein>